<keyword evidence="4" id="KW-0238">DNA-binding</keyword>
<keyword evidence="2" id="KW-0862">Zinc</keyword>
<dbReference type="EMBL" id="CDPU01000294">
    <property type="protein sequence ID" value="CEO58076.1"/>
    <property type="molecule type" value="Genomic_DNA"/>
</dbReference>
<keyword evidence="6" id="KW-0539">Nucleus</keyword>
<feature type="non-terminal residue" evidence="7">
    <location>
        <position position="424"/>
    </location>
</feature>
<proteinExistence type="predicted"/>
<organism evidence="7">
    <name type="scientific">Bionectria ochroleuca</name>
    <name type="common">Gliocladium roseum</name>
    <dbReference type="NCBI Taxonomy" id="29856"/>
    <lineage>
        <taxon>Eukaryota</taxon>
        <taxon>Fungi</taxon>
        <taxon>Dikarya</taxon>
        <taxon>Ascomycota</taxon>
        <taxon>Pezizomycotina</taxon>
        <taxon>Sordariomycetes</taxon>
        <taxon>Hypocreomycetidae</taxon>
        <taxon>Hypocreales</taxon>
        <taxon>Bionectriaceae</taxon>
        <taxon>Clonostachys</taxon>
    </lineage>
</organism>
<evidence type="ECO:0000256" key="4">
    <source>
        <dbReference type="ARBA" id="ARBA00023125"/>
    </source>
</evidence>
<protein>
    <recommendedName>
        <fullName evidence="8">Transcription factor domain-containing protein</fullName>
    </recommendedName>
</protein>
<evidence type="ECO:0000256" key="5">
    <source>
        <dbReference type="ARBA" id="ARBA00023163"/>
    </source>
</evidence>
<evidence type="ECO:0008006" key="8">
    <source>
        <dbReference type="Google" id="ProtNLM"/>
    </source>
</evidence>
<accession>A0A0B7KT53</accession>
<name>A0A0B7KT53_BIOOC</name>
<dbReference type="GO" id="GO:0046872">
    <property type="term" value="F:metal ion binding"/>
    <property type="evidence" value="ECO:0007669"/>
    <property type="project" value="UniProtKB-KW"/>
</dbReference>
<keyword evidence="1" id="KW-0479">Metal-binding</keyword>
<evidence type="ECO:0000256" key="3">
    <source>
        <dbReference type="ARBA" id="ARBA00023015"/>
    </source>
</evidence>
<dbReference type="PANTHER" id="PTHR36206">
    <property type="entry name" value="ASPERCRYPTIN BIOSYNTHESIS CLUSTER-SPECIFIC TRANSCRIPTION REGULATOR ATNN-RELATED"/>
    <property type="match status" value="1"/>
</dbReference>
<keyword evidence="3" id="KW-0805">Transcription regulation</keyword>
<reference evidence="7" key="1">
    <citation type="submission" date="2015-01" db="EMBL/GenBank/DDBJ databases">
        <authorList>
            <person name="Durling Mikael"/>
        </authorList>
    </citation>
    <scope>NUCLEOTIDE SEQUENCE</scope>
</reference>
<keyword evidence="5" id="KW-0804">Transcription</keyword>
<dbReference type="InterPro" id="IPR052360">
    <property type="entry name" value="Transcr_Regulatory_Proteins"/>
</dbReference>
<gene>
    <name evidence="7" type="ORF">BN869_000014134_1</name>
</gene>
<dbReference type="GO" id="GO:0003677">
    <property type="term" value="F:DNA binding"/>
    <property type="evidence" value="ECO:0007669"/>
    <property type="project" value="UniProtKB-KW"/>
</dbReference>
<feature type="non-terminal residue" evidence="7">
    <location>
        <position position="1"/>
    </location>
</feature>
<dbReference type="InterPro" id="IPR021858">
    <property type="entry name" value="Fun_TF"/>
</dbReference>
<evidence type="ECO:0000313" key="7">
    <source>
        <dbReference type="EMBL" id="CEO58076.1"/>
    </source>
</evidence>
<evidence type="ECO:0000256" key="6">
    <source>
        <dbReference type="ARBA" id="ARBA00023242"/>
    </source>
</evidence>
<dbReference type="Pfam" id="PF11951">
    <property type="entry name" value="Fungal_trans_2"/>
    <property type="match status" value="1"/>
</dbReference>
<dbReference type="AlphaFoldDB" id="A0A0B7KT53"/>
<evidence type="ECO:0000256" key="2">
    <source>
        <dbReference type="ARBA" id="ARBA00022833"/>
    </source>
</evidence>
<dbReference type="PANTHER" id="PTHR36206:SF16">
    <property type="entry name" value="TRANSCRIPTION FACTOR DOMAIN-CONTAINING PROTEIN-RELATED"/>
    <property type="match status" value="1"/>
</dbReference>
<sequence>DEQKPACEKRLKYGQKCRGYVVDRLAKYPATTLPRRMILLPAVKAIPDLRSESEQRSFEFFQLVTGPRLSSDYDSGFWIATVLEFSHTTPAVRDAVLAVGTLHEALIYESTDHNGQLAKKKIFAFQQYNRAIALLREQLSSRDDQEPLMPLLLCVVFRKNIGDLTHLQQGRQLLHTTVQSKRLRRSQSDLIGQPIVPMYMRPKLTLYLLIIGTPLVPESLNLHLEIPNIFHSVDQARNAFYSILDDSIRWRFLWKTSQKRDPRVPTDLAYKTTHHNSEQLTPHKIKEFKEALLSRISQWNTAFPLFRASNACLYTPTASLLLLQILYHTIIIWTSTAMSEAEQIFDEYLEHFSAIIPLCVAYVKARKDVHEMFEERFSQEYDCFSPADPQPNKAKMADKENQERIIFSFETGIVPVLFLTAAKF</sequence>
<evidence type="ECO:0000256" key="1">
    <source>
        <dbReference type="ARBA" id="ARBA00022723"/>
    </source>
</evidence>